<proteinExistence type="predicted"/>
<accession>A0A0V0H5G4</accession>
<name>A0A0V0H5G4_SOLCH</name>
<sequence>MMSFYTKKFILVAVTLLRHDENLVLGNFVVYISSSVHLFNVRKQLFKEFPDSLNRINRCHCFFVPF</sequence>
<dbReference type="AlphaFoldDB" id="A0A0V0H5G4"/>
<dbReference type="EMBL" id="GEDG01024933">
    <property type="protein sequence ID" value="JAP15604.1"/>
    <property type="molecule type" value="Transcribed_RNA"/>
</dbReference>
<protein>
    <submittedName>
        <fullName evidence="1">Putative ovule protein</fullName>
    </submittedName>
</protein>
<evidence type="ECO:0000313" key="1">
    <source>
        <dbReference type="EMBL" id="JAP15604.1"/>
    </source>
</evidence>
<organism evidence="1">
    <name type="scientific">Solanum chacoense</name>
    <name type="common">Chaco potato</name>
    <dbReference type="NCBI Taxonomy" id="4108"/>
    <lineage>
        <taxon>Eukaryota</taxon>
        <taxon>Viridiplantae</taxon>
        <taxon>Streptophyta</taxon>
        <taxon>Embryophyta</taxon>
        <taxon>Tracheophyta</taxon>
        <taxon>Spermatophyta</taxon>
        <taxon>Magnoliopsida</taxon>
        <taxon>eudicotyledons</taxon>
        <taxon>Gunneridae</taxon>
        <taxon>Pentapetalae</taxon>
        <taxon>asterids</taxon>
        <taxon>lamiids</taxon>
        <taxon>Solanales</taxon>
        <taxon>Solanaceae</taxon>
        <taxon>Solanoideae</taxon>
        <taxon>Solaneae</taxon>
        <taxon>Solanum</taxon>
    </lineage>
</organism>
<reference evidence="1" key="1">
    <citation type="submission" date="2015-12" db="EMBL/GenBank/DDBJ databases">
        <title>Gene expression during late stages of embryo sac development: a critical building block for successful pollen-pistil interactions.</title>
        <authorList>
            <person name="Liu Y."/>
            <person name="Joly V."/>
            <person name="Sabar M."/>
            <person name="Matton D.P."/>
        </authorList>
    </citation>
    <scope>NUCLEOTIDE SEQUENCE</scope>
</reference>